<accession>A0A549SH74</accession>
<proteinExistence type="predicted"/>
<evidence type="ECO:0000313" key="1">
    <source>
        <dbReference type="EMBL" id="TRL28988.1"/>
    </source>
</evidence>
<name>A0A549SH74_METSR</name>
<sequence>MRACQNNVDELNATIRLAPSKSETQRLIETFDIEPLDLDEIEDQSKRFVAFFAMTFAETMPEQEFHEFLEDIANAISKAATRAAERSHREMTAVPSDDPTVSFQRAVAAVLAGGLRVAAEAASATSQVWRR</sequence>
<gene>
    <name evidence="1" type="ORF">FM996_18115</name>
</gene>
<organism evidence="1 2">
    <name type="scientific">Methylosinus sporium</name>
    <dbReference type="NCBI Taxonomy" id="428"/>
    <lineage>
        <taxon>Bacteria</taxon>
        <taxon>Pseudomonadati</taxon>
        <taxon>Pseudomonadota</taxon>
        <taxon>Alphaproteobacteria</taxon>
        <taxon>Hyphomicrobiales</taxon>
        <taxon>Methylocystaceae</taxon>
        <taxon>Methylosinus</taxon>
    </lineage>
</organism>
<comment type="caution">
    <text evidence="1">The sequence shown here is derived from an EMBL/GenBank/DDBJ whole genome shotgun (WGS) entry which is preliminary data.</text>
</comment>
<reference evidence="1 2" key="1">
    <citation type="submission" date="2019-07" db="EMBL/GenBank/DDBJ databases">
        <title>Ln-dependent methylotrophs.</title>
        <authorList>
            <person name="Tani A."/>
        </authorList>
    </citation>
    <scope>NUCLEOTIDE SEQUENCE [LARGE SCALE GENOMIC DNA]</scope>
    <source>
        <strain evidence="1 2">SM89A</strain>
    </source>
</reference>
<protein>
    <submittedName>
        <fullName evidence="1">Uncharacterized protein</fullName>
    </submittedName>
</protein>
<dbReference type="Proteomes" id="UP000316781">
    <property type="component" value="Unassembled WGS sequence"/>
</dbReference>
<dbReference type="AlphaFoldDB" id="A0A549SH74"/>
<dbReference type="RefSeq" id="WP_142864185.1">
    <property type="nucleotide sequence ID" value="NZ_VJMF01000078.1"/>
</dbReference>
<evidence type="ECO:0000313" key="2">
    <source>
        <dbReference type="Proteomes" id="UP000316781"/>
    </source>
</evidence>
<dbReference type="EMBL" id="VJMF01000078">
    <property type="protein sequence ID" value="TRL28988.1"/>
    <property type="molecule type" value="Genomic_DNA"/>
</dbReference>